<evidence type="ECO:0000313" key="2">
    <source>
        <dbReference type="EMBL" id="KAL0303481.1"/>
    </source>
</evidence>
<dbReference type="EMBL" id="JACGWJ010000029">
    <property type="protein sequence ID" value="KAL0303481.1"/>
    <property type="molecule type" value="Genomic_DNA"/>
</dbReference>
<feature type="domain" description="Reverse transcriptase Ty1/copia-type" evidence="1">
    <location>
        <begin position="24"/>
        <end position="96"/>
    </location>
</feature>
<dbReference type="Pfam" id="PF07727">
    <property type="entry name" value="RVT_2"/>
    <property type="match status" value="1"/>
</dbReference>
<sequence>SCDSPNTNQWITAIKEEMRSMPKNNVWELVDLPVGRKIIGNNWILNVKHKADESIDKFKVRLVAKDYTQKESIDYEETFSSVVRFASIRLILAIIAHLD</sequence>
<feature type="non-terminal residue" evidence="2">
    <location>
        <position position="1"/>
    </location>
</feature>
<dbReference type="AlphaFoldDB" id="A0AAW2K9F1"/>
<reference evidence="2" key="1">
    <citation type="submission" date="2020-06" db="EMBL/GenBank/DDBJ databases">
        <authorList>
            <person name="Li T."/>
            <person name="Hu X."/>
            <person name="Zhang T."/>
            <person name="Song X."/>
            <person name="Zhang H."/>
            <person name="Dai N."/>
            <person name="Sheng W."/>
            <person name="Hou X."/>
            <person name="Wei L."/>
        </authorList>
    </citation>
    <scope>NUCLEOTIDE SEQUENCE</scope>
    <source>
        <strain evidence="2">G02</strain>
        <tissue evidence="2">Leaf</tissue>
    </source>
</reference>
<dbReference type="InterPro" id="IPR013103">
    <property type="entry name" value="RVT_2"/>
</dbReference>
<proteinExistence type="predicted"/>
<reference evidence="2" key="2">
    <citation type="journal article" date="2024" name="Plant">
        <title>Genomic evolution and insights into agronomic trait innovations of Sesamum species.</title>
        <authorList>
            <person name="Miao H."/>
            <person name="Wang L."/>
            <person name="Qu L."/>
            <person name="Liu H."/>
            <person name="Sun Y."/>
            <person name="Le M."/>
            <person name="Wang Q."/>
            <person name="Wei S."/>
            <person name="Zheng Y."/>
            <person name="Lin W."/>
            <person name="Duan Y."/>
            <person name="Cao H."/>
            <person name="Xiong S."/>
            <person name="Wang X."/>
            <person name="Wei L."/>
            <person name="Li C."/>
            <person name="Ma Q."/>
            <person name="Ju M."/>
            <person name="Zhao R."/>
            <person name="Li G."/>
            <person name="Mu C."/>
            <person name="Tian Q."/>
            <person name="Mei H."/>
            <person name="Zhang T."/>
            <person name="Gao T."/>
            <person name="Zhang H."/>
        </authorList>
    </citation>
    <scope>NUCLEOTIDE SEQUENCE</scope>
    <source>
        <strain evidence="2">G02</strain>
    </source>
</reference>
<organism evidence="2">
    <name type="scientific">Sesamum radiatum</name>
    <name type="common">Black benniseed</name>
    <dbReference type="NCBI Taxonomy" id="300843"/>
    <lineage>
        <taxon>Eukaryota</taxon>
        <taxon>Viridiplantae</taxon>
        <taxon>Streptophyta</taxon>
        <taxon>Embryophyta</taxon>
        <taxon>Tracheophyta</taxon>
        <taxon>Spermatophyta</taxon>
        <taxon>Magnoliopsida</taxon>
        <taxon>eudicotyledons</taxon>
        <taxon>Gunneridae</taxon>
        <taxon>Pentapetalae</taxon>
        <taxon>asterids</taxon>
        <taxon>lamiids</taxon>
        <taxon>Lamiales</taxon>
        <taxon>Pedaliaceae</taxon>
        <taxon>Sesamum</taxon>
    </lineage>
</organism>
<protein>
    <submittedName>
        <fullName evidence="2">Mitochondrial protein</fullName>
    </submittedName>
</protein>
<comment type="caution">
    <text evidence="2">The sequence shown here is derived from an EMBL/GenBank/DDBJ whole genome shotgun (WGS) entry which is preliminary data.</text>
</comment>
<evidence type="ECO:0000259" key="1">
    <source>
        <dbReference type="Pfam" id="PF07727"/>
    </source>
</evidence>
<gene>
    <name evidence="2" type="ORF">Sradi_6216200</name>
</gene>
<name>A0AAW2K9F1_SESRA</name>
<accession>A0AAW2K9F1</accession>